<evidence type="ECO:0000313" key="2">
    <source>
        <dbReference type="Proteomes" id="UP000321497"/>
    </source>
</evidence>
<name>A0A5C6YUM5_9FLAO</name>
<comment type="caution">
    <text evidence="1">The sequence shown here is derived from an EMBL/GenBank/DDBJ whole genome shotgun (WGS) entry which is preliminary data.</text>
</comment>
<accession>A0A5C6YUM5</accession>
<evidence type="ECO:0000313" key="1">
    <source>
        <dbReference type="EMBL" id="TXD71261.1"/>
    </source>
</evidence>
<organism evidence="1 2">
    <name type="scientific">Aequorivita antarctica</name>
    <dbReference type="NCBI Taxonomy" id="153266"/>
    <lineage>
        <taxon>Bacteria</taxon>
        <taxon>Pseudomonadati</taxon>
        <taxon>Bacteroidota</taxon>
        <taxon>Flavobacteriia</taxon>
        <taxon>Flavobacteriales</taxon>
        <taxon>Flavobacteriaceae</taxon>
        <taxon>Aequorivita</taxon>
    </lineage>
</organism>
<dbReference type="Proteomes" id="UP000321497">
    <property type="component" value="Unassembled WGS sequence"/>
</dbReference>
<dbReference type="EMBL" id="VORT01000026">
    <property type="protein sequence ID" value="TXD71261.1"/>
    <property type="molecule type" value="Genomic_DNA"/>
</dbReference>
<sequence length="187" mass="21613">MKQLLLTLFISANALSQSIGINDLIDFKTQSVGKIEETLILKNWVLDEVHENNRTGVFELLGNEKIYIFRLNDNYNKEIAKIFITVNDKNTDNNGIKYSTEDSELNQKIILNLKRNDFNMIESGTDLVNMNFNPKVNDILVKDSILKKYSDGQNEVNLTTNIFVKVVKVEKENYYSNNYKTVYELSL</sequence>
<proteinExistence type="predicted"/>
<dbReference type="AlphaFoldDB" id="A0A5C6YUM5"/>
<protein>
    <submittedName>
        <fullName evidence="1">Uncharacterized protein</fullName>
    </submittedName>
</protein>
<keyword evidence="2" id="KW-1185">Reference proteome</keyword>
<reference evidence="1 2" key="1">
    <citation type="submission" date="2019-08" db="EMBL/GenBank/DDBJ databases">
        <title>Genome of Aequorivita antarctica SW49 (type strain).</title>
        <authorList>
            <person name="Bowman J.P."/>
        </authorList>
    </citation>
    <scope>NUCLEOTIDE SEQUENCE [LARGE SCALE GENOMIC DNA]</scope>
    <source>
        <strain evidence="1 2">SW49</strain>
    </source>
</reference>
<gene>
    <name evidence="1" type="ORF">ESU54_17455</name>
</gene>
<dbReference type="RefSeq" id="WP_146848188.1">
    <property type="nucleotide sequence ID" value="NZ_VORT01000026.1"/>
</dbReference>